<protein>
    <submittedName>
        <fullName evidence="1">Uncharacterized protein</fullName>
    </submittedName>
</protein>
<reference evidence="1" key="1">
    <citation type="submission" date="2018-05" db="EMBL/GenBank/DDBJ databases">
        <authorList>
            <person name="Lanie J.A."/>
            <person name="Ng W.-L."/>
            <person name="Kazmierczak K.M."/>
            <person name="Andrzejewski T.M."/>
            <person name="Davidsen T.M."/>
            <person name="Wayne K.J."/>
            <person name="Tettelin H."/>
            <person name="Glass J.I."/>
            <person name="Rusch D."/>
            <person name="Podicherti R."/>
            <person name="Tsui H.-C.T."/>
            <person name="Winkler M.E."/>
        </authorList>
    </citation>
    <scope>NUCLEOTIDE SEQUENCE</scope>
</reference>
<dbReference type="PROSITE" id="PS50005">
    <property type="entry name" value="TPR"/>
    <property type="match status" value="1"/>
</dbReference>
<proteinExistence type="predicted"/>
<evidence type="ECO:0000313" key="1">
    <source>
        <dbReference type="EMBL" id="SVE32395.1"/>
    </source>
</evidence>
<feature type="non-terminal residue" evidence="1">
    <location>
        <position position="77"/>
    </location>
</feature>
<dbReference type="SUPFAM" id="SSF48452">
    <property type="entry name" value="TPR-like"/>
    <property type="match status" value="1"/>
</dbReference>
<dbReference type="AlphaFoldDB" id="A0A383CKW5"/>
<organism evidence="1">
    <name type="scientific">marine metagenome</name>
    <dbReference type="NCBI Taxonomy" id="408172"/>
    <lineage>
        <taxon>unclassified sequences</taxon>
        <taxon>metagenomes</taxon>
        <taxon>ecological metagenomes</taxon>
    </lineage>
</organism>
<dbReference type="SMART" id="SM00028">
    <property type="entry name" value="TPR"/>
    <property type="match status" value="1"/>
</dbReference>
<accession>A0A383CKW5</accession>
<name>A0A383CKW5_9ZZZZ</name>
<dbReference type="Gene3D" id="1.25.40.10">
    <property type="entry name" value="Tetratricopeptide repeat domain"/>
    <property type="match status" value="1"/>
</dbReference>
<dbReference type="InterPro" id="IPR011990">
    <property type="entry name" value="TPR-like_helical_dom_sf"/>
</dbReference>
<dbReference type="InterPro" id="IPR019734">
    <property type="entry name" value="TPR_rpt"/>
</dbReference>
<gene>
    <name evidence="1" type="ORF">METZ01_LOCUS485249</name>
</gene>
<sequence length="77" mass="8769">MRLIYIWITRIILTITMVGFIPFSSNPTLVQAQSKKKNPAQVSKYAKRGNAKAKKKDYRGALADYKRAYQLNPSSGY</sequence>
<dbReference type="EMBL" id="UINC01209397">
    <property type="protein sequence ID" value="SVE32395.1"/>
    <property type="molecule type" value="Genomic_DNA"/>
</dbReference>